<gene>
    <name evidence="10" type="ORF">GCM10011398_15360</name>
</gene>
<comment type="subcellular location">
    <subcellularLocation>
        <location evidence="1">Cell membrane</location>
        <topology evidence="1">Multi-pass membrane protein</topology>
    </subcellularLocation>
</comment>
<feature type="region of interest" description="Disordered" evidence="7">
    <location>
        <begin position="367"/>
        <end position="387"/>
    </location>
</feature>
<dbReference type="RefSeq" id="WP_188454791.1">
    <property type="nucleotide sequence ID" value="NZ_BMFR01000004.1"/>
</dbReference>
<evidence type="ECO:0000256" key="4">
    <source>
        <dbReference type="ARBA" id="ARBA00022989"/>
    </source>
</evidence>
<dbReference type="Pfam" id="PF13515">
    <property type="entry name" value="FUSC_2"/>
    <property type="match status" value="1"/>
</dbReference>
<keyword evidence="4 8" id="KW-1133">Transmembrane helix</keyword>
<feature type="transmembrane region" description="Helical" evidence="8">
    <location>
        <begin position="153"/>
        <end position="173"/>
    </location>
</feature>
<protein>
    <recommendedName>
        <fullName evidence="9">Integral membrane bound transporter domain-containing protein</fullName>
    </recommendedName>
</protein>
<reference evidence="10" key="2">
    <citation type="submission" date="2020-09" db="EMBL/GenBank/DDBJ databases">
        <authorList>
            <person name="Sun Q."/>
            <person name="Zhou Y."/>
        </authorList>
    </citation>
    <scope>NUCLEOTIDE SEQUENCE</scope>
    <source>
        <strain evidence="10">CGMCC 1.12754</strain>
    </source>
</reference>
<feature type="transmembrane region" description="Helical" evidence="8">
    <location>
        <begin position="514"/>
        <end position="536"/>
    </location>
</feature>
<keyword evidence="3 8" id="KW-0812">Transmembrane</keyword>
<feature type="transmembrane region" description="Helical" evidence="8">
    <location>
        <begin position="469"/>
        <end position="502"/>
    </location>
</feature>
<evidence type="ECO:0000256" key="2">
    <source>
        <dbReference type="ARBA" id="ARBA00022475"/>
    </source>
</evidence>
<dbReference type="AlphaFoldDB" id="A0A917M1T2"/>
<evidence type="ECO:0000256" key="6">
    <source>
        <dbReference type="ARBA" id="ARBA00043993"/>
    </source>
</evidence>
<sequence>MKYLHIKHHWFGRLLASDPGRVRFQKAGKATISLISSVFTTLFILNAAGISLLTAAIVSGMVGMMGIVIVLDDTKTKKQVTTLLLAVSAATGVTFGSILSGNAFYIDVLMVLIIFSSFYFSRFGVRYFSICMIGFITVYFSSVLKLPLNQLPWFYIGISIGAVYAFLYNFILFQDSAQVLKRSIRSFHIQSNLTFNILIRAIQDTKLDPERMKSLEKNILKLREYARIVSSDLKEQDVKEVWPGLKTSQLQLYVFDTGMFLETLTDSIYSLKKANALEIEKLRRLLVWVITALRDAEVLAPSYDNRNLQEAEKAVQALRFVLIDLLRREEQPSGWLFLIRRIESIGNHVIEGAMNIQQSLQDGKVVEEDIEESEEDESKDEDSSRELKSSTKKAFQALAAGILSIIAGQIISPTQPYWVLLTAFIVLLGTESIGRTYKKGFERSFGTIIGAILGFVLAKLLSGHSTIEIILLFTVIFAAFYLVTVSYTLMSAFITMLIAFMYDILLGGISFTLIGARVIDTIAGAAIALGVSSVIFPKRTRDKVADAIDDFLTELKPYVTLYVKSFREKINVKELRDSAFEMDKNLQSIKDEAEPLLQRSEAVSQTDINRWITIFTAINYYARHLVASAYTKNFEYPVEIEEVFKQMEEKLDHNFNVLSKLVKGPKQSAVVYNLKVEREQIERLAPGRNQSHHDLIHHLYYVWRINQSIVALGIEFGAEEKNNKI</sequence>
<evidence type="ECO:0000256" key="3">
    <source>
        <dbReference type="ARBA" id="ARBA00022692"/>
    </source>
</evidence>
<accession>A0A917M1T2</accession>
<comment type="similarity">
    <text evidence="6">Belongs to the YccS/YhfK family.</text>
</comment>
<evidence type="ECO:0000256" key="7">
    <source>
        <dbReference type="SAM" id="MobiDB-lite"/>
    </source>
</evidence>
<comment type="caution">
    <text evidence="10">The sequence shown here is derived from an EMBL/GenBank/DDBJ whole genome shotgun (WGS) entry which is preliminary data.</text>
</comment>
<dbReference type="Proteomes" id="UP000622860">
    <property type="component" value="Unassembled WGS sequence"/>
</dbReference>
<dbReference type="GO" id="GO:0005886">
    <property type="term" value="C:plasma membrane"/>
    <property type="evidence" value="ECO:0007669"/>
    <property type="project" value="UniProtKB-SubCell"/>
</dbReference>
<evidence type="ECO:0000256" key="1">
    <source>
        <dbReference type="ARBA" id="ARBA00004651"/>
    </source>
</evidence>
<feature type="transmembrane region" description="Helical" evidence="8">
    <location>
        <begin position="80"/>
        <end position="98"/>
    </location>
</feature>
<feature type="transmembrane region" description="Helical" evidence="8">
    <location>
        <begin position="51"/>
        <end position="71"/>
    </location>
</feature>
<evidence type="ECO:0000256" key="8">
    <source>
        <dbReference type="SAM" id="Phobius"/>
    </source>
</evidence>
<keyword evidence="5 8" id="KW-0472">Membrane</keyword>
<dbReference type="EMBL" id="BMFR01000004">
    <property type="protein sequence ID" value="GGG71950.1"/>
    <property type="molecule type" value="Genomic_DNA"/>
</dbReference>
<evidence type="ECO:0000313" key="11">
    <source>
        <dbReference type="Proteomes" id="UP000622860"/>
    </source>
</evidence>
<feature type="transmembrane region" description="Helical" evidence="8">
    <location>
        <begin position="417"/>
        <end position="433"/>
    </location>
</feature>
<evidence type="ECO:0000259" key="9">
    <source>
        <dbReference type="Pfam" id="PF13515"/>
    </source>
</evidence>
<feature type="transmembrane region" description="Helical" evidence="8">
    <location>
        <begin position="127"/>
        <end position="147"/>
    </location>
</feature>
<organism evidence="10 11">
    <name type="scientific">Virgibacillus oceani</name>
    <dbReference type="NCBI Taxonomy" id="1479511"/>
    <lineage>
        <taxon>Bacteria</taxon>
        <taxon>Bacillati</taxon>
        <taxon>Bacillota</taxon>
        <taxon>Bacilli</taxon>
        <taxon>Bacillales</taxon>
        <taxon>Bacillaceae</taxon>
        <taxon>Virgibacillus</taxon>
    </lineage>
</organism>
<keyword evidence="11" id="KW-1185">Reference proteome</keyword>
<feature type="transmembrane region" description="Helical" evidence="8">
    <location>
        <begin position="394"/>
        <end position="411"/>
    </location>
</feature>
<keyword evidence="2" id="KW-1003">Cell membrane</keyword>
<dbReference type="PANTHER" id="PTHR30509:SF9">
    <property type="entry name" value="MULTIDRUG RESISTANCE PROTEIN MDTO"/>
    <property type="match status" value="1"/>
</dbReference>
<feature type="domain" description="Integral membrane bound transporter" evidence="9">
    <location>
        <begin position="404"/>
        <end position="529"/>
    </location>
</feature>
<feature type="compositionally biased region" description="Acidic residues" evidence="7">
    <location>
        <begin position="368"/>
        <end position="380"/>
    </location>
</feature>
<feature type="transmembrane region" description="Helical" evidence="8">
    <location>
        <begin position="445"/>
        <end position="463"/>
    </location>
</feature>
<proteinExistence type="inferred from homology"/>
<dbReference type="PANTHER" id="PTHR30509">
    <property type="entry name" value="P-HYDROXYBENZOIC ACID EFFLUX PUMP SUBUNIT-RELATED"/>
    <property type="match status" value="1"/>
</dbReference>
<evidence type="ECO:0000313" key="10">
    <source>
        <dbReference type="EMBL" id="GGG71950.1"/>
    </source>
</evidence>
<name>A0A917M1T2_9BACI</name>
<evidence type="ECO:0000256" key="5">
    <source>
        <dbReference type="ARBA" id="ARBA00023136"/>
    </source>
</evidence>
<dbReference type="InterPro" id="IPR049453">
    <property type="entry name" value="Memb_transporter_dom"/>
</dbReference>
<reference evidence="10" key="1">
    <citation type="journal article" date="2014" name="Int. J. Syst. Evol. Microbiol.">
        <title>Complete genome sequence of Corynebacterium casei LMG S-19264T (=DSM 44701T), isolated from a smear-ripened cheese.</title>
        <authorList>
            <consortium name="US DOE Joint Genome Institute (JGI-PGF)"/>
            <person name="Walter F."/>
            <person name="Albersmeier A."/>
            <person name="Kalinowski J."/>
            <person name="Ruckert C."/>
        </authorList>
    </citation>
    <scope>NUCLEOTIDE SEQUENCE</scope>
    <source>
        <strain evidence="10">CGMCC 1.12754</strain>
    </source>
</reference>